<dbReference type="Gene3D" id="3.40.50.300">
    <property type="entry name" value="P-loop containing nucleotide triphosphate hydrolases"/>
    <property type="match status" value="1"/>
</dbReference>
<dbReference type="RefSeq" id="WP_319960707.1">
    <property type="nucleotide sequence ID" value="NZ_JAXARY010000003.1"/>
</dbReference>
<proteinExistence type="predicted"/>
<reference evidence="1 2" key="1">
    <citation type="submission" date="2023-11" db="EMBL/GenBank/DDBJ databases">
        <authorList>
            <person name="Ouyang M.-Y."/>
        </authorList>
    </citation>
    <scope>NUCLEOTIDE SEQUENCE [LARGE SCALE GENOMIC DNA]</scope>
    <source>
        <strain evidence="1 2">OY6</strain>
    </source>
</reference>
<evidence type="ECO:0008006" key="3">
    <source>
        <dbReference type="Google" id="ProtNLM"/>
    </source>
</evidence>
<keyword evidence="2" id="KW-1185">Reference proteome</keyword>
<dbReference type="EMBL" id="JAXARY010000003">
    <property type="protein sequence ID" value="MDX8126545.1"/>
    <property type="molecule type" value="Genomic_DNA"/>
</dbReference>
<dbReference type="InterPro" id="IPR027417">
    <property type="entry name" value="P-loop_NTPase"/>
</dbReference>
<name>A0ABU4UAT4_9GAMM</name>
<dbReference type="SUPFAM" id="SSF52540">
    <property type="entry name" value="P-loop containing nucleoside triphosphate hydrolases"/>
    <property type="match status" value="1"/>
</dbReference>
<gene>
    <name evidence="1" type="ORF">QLH52_04580</name>
</gene>
<sequence length="77" mass="8043">MLQACQLTKSCDSNCTRHALNRHVALSRIFCLLGANGAGNTSTISLFLNFIAASSGTAKIGGFVVSGGTEQTRRLLA</sequence>
<evidence type="ECO:0000313" key="1">
    <source>
        <dbReference type="EMBL" id="MDX8126545.1"/>
    </source>
</evidence>
<comment type="caution">
    <text evidence="1">The sequence shown here is derived from an EMBL/GenBank/DDBJ whole genome shotgun (WGS) entry which is preliminary data.</text>
</comment>
<protein>
    <recommendedName>
        <fullName evidence="3">ABC transporter family protein</fullName>
    </recommendedName>
</protein>
<accession>A0ABU4UAT4</accession>
<evidence type="ECO:0000313" key="2">
    <source>
        <dbReference type="Proteomes" id="UP001284537"/>
    </source>
</evidence>
<organism evidence="1 2">
    <name type="scientific">Methylomonas defluvii</name>
    <dbReference type="NCBI Taxonomy" id="3045149"/>
    <lineage>
        <taxon>Bacteria</taxon>
        <taxon>Pseudomonadati</taxon>
        <taxon>Pseudomonadota</taxon>
        <taxon>Gammaproteobacteria</taxon>
        <taxon>Methylococcales</taxon>
        <taxon>Methylococcaceae</taxon>
        <taxon>Methylomonas</taxon>
    </lineage>
</organism>
<dbReference type="Proteomes" id="UP001284537">
    <property type="component" value="Unassembled WGS sequence"/>
</dbReference>